<evidence type="ECO:0000313" key="11">
    <source>
        <dbReference type="EMBL" id="UPV75616.1"/>
    </source>
</evidence>
<sequence length="405" mass="41206">MTSLLLYLGVAVAVFVGFNIGGSNTGVAFGPAVGSGTVSKLGAGALMSFFFLLGGWTLGRRVVDTLGKELVAGDPFTMRVAVVVLLFIGLALFAGNVLGVPASTSMTAVGAIVGLGLAIGRLKTDAVLEIVGWWLVAPIVGFWVSAMVGRYWYDDLDEYIDVDRSEGPLVTFDRSDGLPTPELGPETTRREFGGTLLVVGIGCYMAFSAGTSNVANAVAPLVGNGAITMTQGVLLAAGATAVGALTIARRTLDTVGNDLTDLPLVAAVVVAVVSSSIVTVLSALSIPASFVVIATMSVVGLGWGRATVADPVPDSPQVPGASVGVPGESASVPGKRVGVPGKGSDPPGERTDLDSEDADETAGDDPSAGELYQPATTARVILLQNLVPGIATVVAYVVFRYVPIL</sequence>
<feature type="transmembrane region" description="Helical" evidence="9">
    <location>
        <begin position="38"/>
        <end position="56"/>
    </location>
</feature>
<keyword evidence="5 9" id="KW-0592">Phosphate transport</keyword>
<feature type="transmembrane region" description="Helical" evidence="9">
    <location>
        <begin position="262"/>
        <end position="281"/>
    </location>
</feature>
<reference evidence="11 12" key="1">
    <citation type="submission" date="2022-04" db="EMBL/GenBank/DDBJ databases">
        <title>Diverse halophilic archaea isolated from saline environments.</title>
        <authorList>
            <person name="Cui H.-L."/>
        </authorList>
    </citation>
    <scope>NUCLEOTIDE SEQUENCE [LARGE SCALE GENOMIC DNA]</scope>
    <source>
        <strain evidence="11 12">XZYJT49</strain>
    </source>
</reference>
<keyword evidence="8 9" id="KW-0472">Membrane</keyword>
<evidence type="ECO:0000313" key="12">
    <source>
        <dbReference type="Proteomes" id="UP000830729"/>
    </source>
</evidence>
<evidence type="ECO:0000256" key="5">
    <source>
        <dbReference type="ARBA" id="ARBA00022592"/>
    </source>
</evidence>
<evidence type="ECO:0000256" key="4">
    <source>
        <dbReference type="ARBA" id="ARBA00022448"/>
    </source>
</evidence>
<keyword evidence="7 9" id="KW-1133">Transmembrane helix</keyword>
<proteinExistence type="inferred from homology"/>
<dbReference type="KEGG" id="halx:M0R89_06010"/>
<comment type="similarity">
    <text evidence="3 9">Belongs to the inorganic phosphate transporter (PiT) (TC 2.A.20) family.</text>
</comment>
<organism evidence="11 12">
    <name type="scientific">Halorussus limi</name>
    <dbReference type="NCBI Taxonomy" id="2938695"/>
    <lineage>
        <taxon>Archaea</taxon>
        <taxon>Methanobacteriati</taxon>
        <taxon>Methanobacteriota</taxon>
        <taxon>Stenosarchaea group</taxon>
        <taxon>Halobacteria</taxon>
        <taxon>Halobacteriales</taxon>
        <taxon>Haladaptataceae</taxon>
        <taxon>Halorussus</taxon>
    </lineage>
</organism>
<name>A0A8U0HYB2_9EURY</name>
<feature type="transmembrane region" description="Helical" evidence="9">
    <location>
        <begin position="381"/>
        <end position="402"/>
    </location>
</feature>
<dbReference type="PANTHER" id="PTHR11101:SF80">
    <property type="entry name" value="PHOSPHATE TRANSPORTER"/>
    <property type="match status" value="1"/>
</dbReference>
<feature type="region of interest" description="Disordered" evidence="10">
    <location>
        <begin position="314"/>
        <end position="370"/>
    </location>
</feature>
<dbReference type="GO" id="GO:0016020">
    <property type="term" value="C:membrane"/>
    <property type="evidence" value="ECO:0007669"/>
    <property type="project" value="UniProtKB-SubCell"/>
</dbReference>
<keyword evidence="6 9" id="KW-0812">Transmembrane</keyword>
<feature type="transmembrane region" description="Helical" evidence="9">
    <location>
        <begin position="76"/>
        <end position="94"/>
    </location>
</feature>
<feature type="transmembrane region" description="Helical" evidence="9">
    <location>
        <begin position="221"/>
        <end position="242"/>
    </location>
</feature>
<feature type="compositionally biased region" description="Low complexity" evidence="10">
    <location>
        <begin position="332"/>
        <end position="343"/>
    </location>
</feature>
<evidence type="ECO:0000256" key="3">
    <source>
        <dbReference type="ARBA" id="ARBA00009916"/>
    </source>
</evidence>
<evidence type="ECO:0000256" key="8">
    <source>
        <dbReference type="ARBA" id="ARBA00023136"/>
    </source>
</evidence>
<dbReference type="GeneID" id="72184735"/>
<evidence type="ECO:0000256" key="10">
    <source>
        <dbReference type="SAM" id="MobiDB-lite"/>
    </source>
</evidence>
<dbReference type="GO" id="GO:0005315">
    <property type="term" value="F:phosphate transmembrane transporter activity"/>
    <property type="evidence" value="ECO:0007669"/>
    <property type="project" value="InterPro"/>
</dbReference>
<feature type="transmembrane region" description="Helical" evidence="9">
    <location>
        <begin position="100"/>
        <end position="119"/>
    </location>
</feature>
<feature type="compositionally biased region" description="Acidic residues" evidence="10">
    <location>
        <begin position="354"/>
        <end position="363"/>
    </location>
</feature>
<dbReference type="PANTHER" id="PTHR11101">
    <property type="entry name" value="PHOSPHATE TRANSPORTER"/>
    <property type="match status" value="1"/>
</dbReference>
<evidence type="ECO:0000256" key="9">
    <source>
        <dbReference type="RuleBase" id="RU363058"/>
    </source>
</evidence>
<protein>
    <recommendedName>
        <fullName evidence="9">Phosphate transporter</fullName>
    </recommendedName>
</protein>
<dbReference type="RefSeq" id="WP_248651654.1">
    <property type="nucleotide sequence ID" value="NZ_CP096659.1"/>
</dbReference>
<keyword evidence="4 9" id="KW-0813">Transport</keyword>
<dbReference type="Proteomes" id="UP000830729">
    <property type="component" value="Chromosome"/>
</dbReference>
<comment type="subcellular location">
    <subcellularLocation>
        <location evidence="2 9">Membrane</location>
        <topology evidence="2 9">Multi-pass membrane protein</topology>
    </subcellularLocation>
</comment>
<feature type="transmembrane region" description="Helical" evidence="9">
    <location>
        <begin position="131"/>
        <end position="153"/>
    </location>
</feature>
<keyword evidence="12" id="KW-1185">Reference proteome</keyword>
<dbReference type="InterPro" id="IPR001204">
    <property type="entry name" value="Phos_transporter"/>
</dbReference>
<dbReference type="GO" id="GO:0035435">
    <property type="term" value="P:phosphate ion transmembrane transport"/>
    <property type="evidence" value="ECO:0007669"/>
    <property type="project" value="TreeGrafter"/>
</dbReference>
<dbReference type="AlphaFoldDB" id="A0A8U0HYB2"/>
<accession>A0A8U0HYB2</accession>
<feature type="transmembrane region" description="Helical" evidence="9">
    <location>
        <begin position="192"/>
        <end position="209"/>
    </location>
</feature>
<dbReference type="Pfam" id="PF01384">
    <property type="entry name" value="PHO4"/>
    <property type="match status" value="2"/>
</dbReference>
<gene>
    <name evidence="11" type="ORF">M0R89_06010</name>
</gene>
<evidence type="ECO:0000256" key="2">
    <source>
        <dbReference type="ARBA" id="ARBA00004141"/>
    </source>
</evidence>
<comment type="function">
    <text evidence="1">Potential transporter for phosphate.</text>
</comment>
<evidence type="ECO:0000256" key="1">
    <source>
        <dbReference type="ARBA" id="ARBA00001981"/>
    </source>
</evidence>
<dbReference type="EMBL" id="CP096659">
    <property type="protein sequence ID" value="UPV75616.1"/>
    <property type="molecule type" value="Genomic_DNA"/>
</dbReference>
<evidence type="ECO:0000256" key="6">
    <source>
        <dbReference type="ARBA" id="ARBA00022692"/>
    </source>
</evidence>
<evidence type="ECO:0000256" key="7">
    <source>
        <dbReference type="ARBA" id="ARBA00022989"/>
    </source>
</evidence>